<evidence type="ECO:0000313" key="5">
    <source>
        <dbReference type="Proteomes" id="UP000176951"/>
    </source>
</evidence>
<dbReference type="PROSITE" id="PS50110">
    <property type="entry name" value="RESPONSE_REGULATORY"/>
    <property type="match status" value="1"/>
</dbReference>
<dbReference type="InterPro" id="IPR001789">
    <property type="entry name" value="Sig_transdc_resp-reg_receiver"/>
</dbReference>
<dbReference type="GO" id="GO:0000160">
    <property type="term" value="P:phosphorelay signal transduction system"/>
    <property type="evidence" value="ECO:0007669"/>
    <property type="project" value="InterPro"/>
</dbReference>
<protein>
    <recommendedName>
        <fullName evidence="3">Response regulatory domain-containing protein</fullName>
    </recommendedName>
</protein>
<accession>A0A1G2PWX5</accession>
<dbReference type="PANTHER" id="PTHR44591">
    <property type="entry name" value="STRESS RESPONSE REGULATOR PROTEIN 1"/>
    <property type="match status" value="1"/>
</dbReference>
<evidence type="ECO:0000259" key="3">
    <source>
        <dbReference type="PROSITE" id="PS50110"/>
    </source>
</evidence>
<sequence length="141" mass="15609">MDKPNSEPVTPQPVNDNGNVKVLLIEDDRFLRELIAQKLEREKFQVMQAVDGEEGLRKLGEQKPNIVLLDLILPGLSGFDVLKKIKEDSANASMPVVILSNLGQREDVERGLNLGASDFLIKAHFTPQEIIVKIQGILAGK</sequence>
<evidence type="ECO:0000256" key="1">
    <source>
        <dbReference type="ARBA" id="ARBA00022553"/>
    </source>
</evidence>
<feature type="modified residue" description="4-aspartylphosphate" evidence="2">
    <location>
        <position position="70"/>
    </location>
</feature>
<dbReference type="InterPro" id="IPR011006">
    <property type="entry name" value="CheY-like_superfamily"/>
</dbReference>
<dbReference type="AlphaFoldDB" id="A0A1G2PWX5"/>
<reference evidence="4 5" key="1">
    <citation type="journal article" date="2016" name="Nat. Commun.">
        <title>Thousands of microbial genomes shed light on interconnected biogeochemical processes in an aquifer system.</title>
        <authorList>
            <person name="Anantharaman K."/>
            <person name="Brown C.T."/>
            <person name="Hug L.A."/>
            <person name="Sharon I."/>
            <person name="Castelle C.J."/>
            <person name="Probst A.J."/>
            <person name="Thomas B.C."/>
            <person name="Singh A."/>
            <person name="Wilkins M.J."/>
            <person name="Karaoz U."/>
            <person name="Brodie E.L."/>
            <person name="Williams K.H."/>
            <person name="Hubbard S.S."/>
            <person name="Banfield J.F."/>
        </authorList>
    </citation>
    <scope>NUCLEOTIDE SEQUENCE [LARGE SCALE GENOMIC DNA]</scope>
</reference>
<organism evidence="4 5">
    <name type="scientific">Candidatus Terrybacteria bacterium RIFCSPLOWO2_01_FULL_40_23</name>
    <dbReference type="NCBI Taxonomy" id="1802366"/>
    <lineage>
        <taxon>Bacteria</taxon>
        <taxon>Candidatus Terryibacteriota</taxon>
    </lineage>
</organism>
<dbReference type="PANTHER" id="PTHR44591:SF3">
    <property type="entry name" value="RESPONSE REGULATORY DOMAIN-CONTAINING PROTEIN"/>
    <property type="match status" value="1"/>
</dbReference>
<dbReference type="Pfam" id="PF00072">
    <property type="entry name" value="Response_reg"/>
    <property type="match status" value="1"/>
</dbReference>
<dbReference type="Proteomes" id="UP000176951">
    <property type="component" value="Unassembled WGS sequence"/>
</dbReference>
<evidence type="ECO:0000313" key="4">
    <source>
        <dbReference type="EMBL" id="OHA52803.1"/>
    </source>
</evidence>
<proteinExistence type="predicted"/>
<name>A0A1G2PWX5_9BACT</name>
<comment type="caution">
    <text evidence="4">The sequence shown here is derived from an EMBL/GenBank/DDBJ whole genome shotgun (WGS) entry which is preliminary data.</text>
</comment>
<dbReference type="SUPFAM" id="SSF52172">
    <property type="entry name" value="CheY-like"/>
    <property type="match status" value="1"/>
</dbReference>
<evidence type="ECO:0000256" key="2">
    <source>
        <dbReference type="PROSITE-ProRule" id="PRU00169"/>
    </source>
</evidence>
<dbReference type="SMART" id="SM00448">
    <property type="entry name" value="REC"/>
    <property type="match status" value="1"/>
</dbReference>
<dbReference type="InterPro" id="IPR050595">
    <property type="entry name" value="Bact_response_regulator"/>
</dbReference>
<keyword evidence="1 2" id="KW-0597">Phosphoprotein</keyword>
<dbReference type="EMBL" id="MHSW01000004">
    <property type="protein sequence ID" value="OHA52803.1"/>
    <property type="molecule type" value="Genomic_DNA"/>
</dbReference>
<feature type="domain" description="Response regulatory" evidence="3">
    <location>
        <begin position="21"/>
        <end position="137"/>
    </location>
</feature>
<gene>
    <name evidence="4" type="ORF">A3A97_00430</name>
</gene>
<dbReference type="CDD" id="cd17574">
    <property type="entry name" value="REC_OmpR"/>
    <property type="match status" value="1"/>
</dbReference>
<dbReference type="Gene3D" id="3.40.50.2300">
    <property type="match status" value="1"/>
</dbReference>